<keyword evidence="4 5" id="KW-0699">rRNA-binding</keyword>
<dbReference type="GO" id="GO:0005840">
    <property type="term" value="C:ribosome"/>
    <property type="evidence" value="ECO:0007669"/>
    <property type="project" value="UniProtKB-KW"/>
</dbReference>
<dbReference type="Proteomes" id="UP000230251">
    <property type="component" value="Unassembled WGS sequence"/>
</dbReference>
<dbReference type="GO" id="GO:0005737">
    <property type="term" value="C:cytoplasm"/>
    <property type="evidence" value="ECO:0007669"/>
    <property type="project" value="UniProtKB-ARBA"/>
</dbReference>
<evidence type="ECO:0000256" key="2">
    <source>
        <dbReference type="ARBA" id="ARBA00022980"/>
    </source>
</evidence>
<dbReference type="SUPFAM" id="SSF141091">
    <property type="entry name" value="L21p-like"/>
    <property type="match status" value="1"/>
</dbReference>
<comment type="function">
    <text evidence="4 5">This protein binds to 23S rRNA in the presence of protein L20.</text>
</comment>
<dbReference type="AlphaFoldDB" id="A0A2M8EMZ2"/>
<feature type="region of interest" description="Disordered" evidence="6">
    <location>
        <begin position="84"/>
        <end position="103"/>
    </location>
</feature>
<evidence type="ECO:0000256" key="1">
    <source>
        <dbReference type="ARBA" id="ARBA00008563"/>
    </source>
</evidence>
<organism evidence="7 8">
    <name type="scientific">Candidatus Uhrbacteria bacterium CG_4_9_14_0_2_um_filter_41_50</name>
    <dbReference type="NCBI Taxonomy" id="1975031"/>
    <lineage>
        <taxon>Bacteria</taxon>
        <taxon>Candidatus Uhriibacteriota</taxon>
    </lineage>
</organism>
<evidence type="ECO:0000256" key="4">
    <source>
        <dbReference type="HAMAP-Rule" id="MF_01363"/>
    </source>
</evidence>
<dbReference type="InterPro" id="IPR001787">
    <property type="entry name" value="Ribosomal_bL21"/>
</dbReference>
<keyword evidence="4 5" id="KW-0694">RNA-binding</keyword>
<protein>
    <recommendedName>
        <fullName evidence="4">Large ribosomal subunit protein bL21</fullName>
    </recommendedName>
</protein>
<dbReference type="NCBIfam" id="TIGR00061">
    <property type="entry name" value="L21"/>
    <property type="match status" value="1"/>
</dbReference>
<comment type="caution">
    <text evidence="7">The sequence shown here is derived from an EMBL/GenBank/DDBJ whole genome shotgun (WGS) entry which is preliminary data.</text>
</comment>
<dbReference type="PANTHER" id="PTHR21349">
    <property type="entry name" value="50S RIBOSOMAL PROTEIN L21"/>
    <property type="match status" value="1"/>
</dbReference>
<evidence type="ECO:0000256" key="5">
    <source>
        <dbReference type="RuleBase" id="RU000562"/>
    </source>
</evidence>
<dbReference type="EMBL" id="PFSI01000068">
    <property type="protein sequence ID" value="PJC24098.1"/>
    <property type="molecule type" value="Genomic_DNA"/>
</dbReference>
<dbReference type="GO" id="GO:0019843">
    <property type="term" value="F:rRNA binding"/>
    <property type="evidence" value="ECO:0007669"/>
    <property type="project" value="UniProtKB-UniRule"/>
</dbReference>
<dbReference type="PANTHER" id="PTHR21349:SF0">
    <property type="entry name" value="LARGE RIBOSOMAL SUBUNIT PROTEIN BL21M"/>
    <property type="match status" value="1"/>
</dbReference>
<reference evidence="8" key="1">
    <citation type="submission" date="2017-09" db="EMBL/GenBank/DDBJ databases">
        <title>Depth-based differentiation of microbial function through sediment-hosted aquifers and enrichment of novel symbionts in the deep terrestrial subsurface.</title>
        <authorList>
            <person name="Probst A.J."/>
            <person name="Ladd B."/>
            <person name="Jarett J.K."/>
            <person name="Geller-Mcgrath D.E."/>
            <person name="Sieber C.M.K."/>
            <person name="Emerson J.B."/>
            <person name="Anantharaman K."/>
            <person name="Thomas B.C."/>
            <person name="Malmstrom R."/>
            <person name="Stieglmeier M."/>
            <person name="Klingl A."/>
            <person name="Woyke T."/>
            <person name="Ryan C.M."/>
            <person name="Banfield J.F."/>
        </authorList>
    </citation>
    <scope>NUCLEOTIDE SEQUENCE [LARGE SCALE GENOMIC DNA]</scope>
</reference>
<gene>
    <name evidence="4 7" type="primary">rplU</name>
    <name evidence="7" type="ORF">CO057_04600</name>
</gene>
<dbReference type="GO" id="GO:0006412">
    <property type="term" value="P:translation"/>
    <property type="evidence" value="ECO:0007669"/>
    <property type="project" value="UniProtKB-UniRule"/>
</dbReference>
<evidence type="ECO:0000256" key="6">
    <source>
        <dbReference type="SAM" id="MobiDB-lite"/>
    </source>
</evidence>
<keyword evidence="3 4" id="KW-0687">Ribonucleoprotein</keyword>
<dbReference type="InterPro" id="IPR028909">
    <property type="entry name" value="bL21-like"/>
</dbReference>
<dbReference type="HAMAP" id="MF_01363">
    <property type="entry name" value="Ribosomal_bL21"/>
    <property type="match status" value="1"/>
</dbReference>
<comment type="similarity">
    <text evidence="1 4 5">Belongs to the bacterial ribosomal protein bL21 family.</text>
</comment>
<proteinExistence type="inferred from homology"/>
<name>A0A2M8EMZ2_9BACT</name>
<accession>A0A2M8EMZ2</accession>
<evidence type="ECO:0000313" key="8">
    <source>
        <dbReference type="Proteomes" id="UP000230251"/>
    </source>
</evidence>
<dbReference type="GO" id="GO:1990904">
    <property type="term" value="C:ribonucleoprotein complex"/>
    <property type="evidence" value="ECO:0007669"/>
    <property type="project" value="UniProtKB-KW"/>
</dbReference>
<evidence type="ECO:0000313" key="7">
    <source>
        <dbReference type="EMBL" id="PJC24098.1"/>
    </source>
</evidence>
<comment type="subunit">
    <text evidence="4">Part of the 50S ribosomal subunit. Contacts protein L20.</text>
</comment>
<dbReference type="GO" id="GO:0003735">
    <property type="term" value="F:structural constituent of ribosome"/>
    <property type="evidence" value="ECO:0007669"/>
    <property type="project" value="InterPro"/>
</dbReference>
<keyword evidence="2 4" id="KW-0689">Ribosomal protein</keyword>
<evidence type="ECO:0000256" key="3">
    <source>
        <dbReference type="ARBA" id="ARBA00023274"/>
    </source>
</evidence>
<dbReference type="InterPro" id="IPR036164">
    <property type="entry name" value="bL21-like_sf"/>
</dbReference>
<dbReference type="Pfam" id="PF00829">
    <property type="entry name" value="Ribosomal_L21p"/>
    <property type="match status" value="1"/>
</dbReference>
<sequence length="103" mass="11622">MFAVIKTGGKQYVVREGQELKVEKLELLDGEKIEFDALLVSDDEGTDTKIGTPFVDGAKVTVSVMETGKGKKIHIVKYKPKSRYRRNNGHRQPYTKLKIEKIG</sequence>